<gene>
    <name evidence="1" type="ORF">PsorP6_014619</name>
</gene>
<proteinExistence type="predicted"/>
<sequence length="116" mass="13286">MRAISTATRLFFVPSKCIEMSQEFPHMFQMDCTYNEHFVLAWTKTHRHLGNVATSRAEGQHGAIKKWIAVSTGNLTDVYRRVILSVEQQQVEIRRQIGYERANTLISQHGHICGAV</sequence>
<organism evidence="1 2">
    <name type="scientific">Peronosclerospora sorghi</name>
    <dbReference type="NCBI Taxonomy" id="230839"/>
    <lineage>
        <taxon>Eukaryota</taxon>
        <taxon>Sar</taxon>
        <taxon>Stramenopiles</taxon>
        <taxon>Oomycota</taxon>
        <taxon>Peronosporomycetes</taxon>
        <taxon>Peronosporales</taxon>
        <taxon>Peronosporaceae</taxon>
        <taxon>Peronosclerospora</taxon>
    </lineage>
</organism>
<accession>A0ACC0VTM6</accession>
<evidence type="ECO:0000313" key="2">
    <source>
        <dbReference type="Proteomes" id="UP001163321"/>
    </source>
</evidence>
<reference evidence="1 2" key="1">
    <citation type="journal article" date="2022" name="bioRxiv">
        <title>The genome of the oomycete Peronosclerospora sorghi, a cosmopolitan pathogen of maize and sorghum, is inflated with dispersed pseudogenes.</title>
        <authorList>
            <person name="Fletcher K."/>
            <person name="Martin F."/>
            <person name="Isakeit T."/>
            <person name="Cavanaugh K."/>
            <person name="Magill C."/>
            <person name="Michelmore R."/>
        </authorList>
    </citation>
    <scope>NUCLEOTIDE SEQUENCE [LARGE SCALE GENOMIC DNA]</scope>
    <source>
        <strain evidence="1">P6</strain>
    </source>
</reference>
<dbReference type="Proteomes" id="UP001163321">
    <property type="component" value="Chromosome 7"/>
</dbReference>
<protein>
    <submittedName>
        <fullName evidence="1">Uncharacterized protein</fullName>
    </submittedName>
</protein>
<evidence type="ECO:0000313" key="1">
    <source>
        <dbReference type="EMBL" id="KAI9909193.1"/>
    </source>
</evidence>
<comment type="caution">
    <text evidence="1">The sequence shown here is derived from an EMBL/GenBank/DDBJ whole genome shotgun (WGS) entry which is preliminary data.</text>
</comment>
<dbReference type="EMBL" id="CM047586">
    <property type="protein sequence ID" value="KAI9909193.1"/>
    <property type="molecule type" value="Genomic_DNA"/>
</dbReference>
<name>A0ACC0VTM6_9STRA</name>
<keyword evidence="2" id="KW-1185">Reference proteome</keyword>